<feature type="region of interest" description="Disordered" evidence="6">
    <location>
        <begin position="1501"/>
        <end position="1553"/>
    </location>
</feature>
<keyword evidence="4" id="KW-0539">Nucleus</keyword>
<organism evidence="7 8">
    <name type="scientific">Triparma columacea</name>
    <dbReference type="NCBI Taxonomy" id="722753"/>
    <lineage>
        <taxon>Eukaryota</taxon>
        <taxon>Sar</taxon>
        <taxon>Stramenopiles</taxon>
        <taxon>Ochrophyta</taxon>
        <taxon>Bolidophyceae</taxon>
        <taxon>Parmales</taxon>
        <taxon>Triparmaceae</taxon>
        <taxon>Triparma</taxon>
    </lineage>
</organism>
<evidence type="ECO:0000313" key="8">
    <source>
        <dbReference type="Proteomes" id="UP001165065"/>
    </source>
</evidence>
<proteinExistence type="inferred from homology"/>
<comment type="subcellular location">
    <subcellularLocation>
        <location evidence="1">Nucleus</location>
    </subcellularLocation>
</comment>
<dbReference type="Pfam" id="PF14631">
    <property type="entry name" value="FancD2"/>
    <property type="match status" value="3"/>
</dbReference>
<keyword evidence="3" id="KW-0832">Ubl conjugation</keyword>
<evidence type="ECO:0000256" key="3">
    <source>
        <dbReference type="ARBA" id="ARBA00022843"/>
    </source>
</evidence>
<reference evidence="8" key="1">
    <citation type="journal article" date="2023" name="Commun. Biol.">
        <title>Genome analysis of Parmales, the sister group of diatoms, reveals the evolutionary specialization of diatoms from phago-mixotrophs to photoautotrophs.</title>
        <authorList>
            <person name="Ban H."/>
            <person name="Sato S."/>
            <person name="Yoshikawa S."/>
            <person name="Yamada K."/>
            <person name="Nakamura Y."/>
            <person name="Ichinomiya M."/>
            <person name="Sato N."/>
            <person name="Blanc-Mathieu R."/>
            <person name="Endo H."/>
            <person name="Kuwata A."/>
            <person name="Ogata H."/>
        </authorList>
    </citation>
    <scope>NUCLEOTIDE SEQUENCE [LARGE SCALE GENOMIC DNA]</scope>
</reference>
<evidence type="ECO:0000256" key="2">
    <source>
        <dbReference type="ARBA" id="ARBA00022499"/>
    </source>
</evidence>
<dbReference type="EMBL" id="BRYA01000361">
    <property type="protein sequence ID" value="GMI47810.1"/>
    <property type="molecule type" value="Genomic_DNA"/>
</dbReference>
<evidence type="ECO:0000256" key="1">
    <source>
        <dbReference type="ARBA" id="ARBA00004123"/>
    </source>
</evidence>
<comment type="caution">
    <text evidence="7">The sequence shown here is derived from an EMBL/GenBank/DDBJ whole genome shotgun (WGS) entry which is preliminary data.</text>
</comment>
<sequence length="1553" mass="171252">MKLLAECGVNIPTSPPSSPTPYTLNVQQTTLRSSISTLIKELQSTRSVDLETIILADMEESLADFMTLHSMLLPAKFNGNNQSSIIKTLLRVPFLQTRLLTVLLQTLPSLEESTSEDNQNTSDTPLSSNLGRLILVNIRWLDMIHDSPSLTSTALSVLSVCSKSMQEDLITILPDIIPDSAADSAVESLLELKQDDNTLLLPILDAVSSLRLSASSLSLVTKETLDELSAADPSSLPGIARFLMHHSDPSSTPTVISKLRTSLTLQATEDDDSAITSSSLTFETLSQGFQYRSDLTSELLSQISLSSDSSEHSTSDIYLLLCAFSAPHNKTKITNIIRKKCALNILTKTLLTDSIVPVSKHIVCLFPYYLSLADSLLRAPESNSRDLGGSIYASLFSSFSDLMLRQDVVAHLTTHVGSGTVNEVDTALTVLQSVTYDGASHLRPFSAFITAMLDCMSTMTLSQIRRLFMVLFCLNAEDSEGDTILIILRKHLSHSSLRMKRVGVIGVTAFAVVKSLRLRQDNFITDANPSGASAHLKEITDLLELAHDSCDPAKKRTNAPNGEPSPLGFLFDELALAIKGNQVAPIVKNWVQERYQELLEEGFMGDFEEKEDEETAPESEPHSNMSSPVVRAYVVKGSALVPKSEEDKKLLVEPDVDISFDRQNPYGEIRLSEDDEDADLYLKILPFLLSDDHATRSLPSILVPLMRLLSALHDPRYGGGGLAEIDAVIGAPLLLPAHQMTYNFQYWNDSTKRVVVESTFHAVNWLRELLNSFVHDAAFPNHSMTQGMMSEQVLDNNEIKTKIAQRLSTLVDLESDLGFMASNCETFCPPNGASLASAGLTSCLEDEGGGVGGGERVRVGSVALPLKPNCEDLSTEEKKVALDAWREQTKIVNAQNRKIKMTYDKFVKKRDNEKTKLEGFLRNRTMKSLRTLSPDVVLALGFPSMKAVSNGHTQAGFQSQNIVRSELRIGSKGVRLLLAKMVESIESLLVEKCVVAWAKPDKSDAADNFDDGGGELVNPYYIDTDDRSHAQSKVEAYLLRLIEGNVFTSVHEHLIVMVDVINRNGEEEDSGGGERLRDEDIVTITECIDLVLTIIQLLMNSEKLTGNREGRNLLKSIVSQLANGESEMISPAFKSQTSGKSPSQSSGSKNAGENLVTSLKQLFSLVEDTSSKPQVHSLEFNMRVIKTLETIIKCSTRVVDAVISPTQVFSRTGSTCRQMVAGSKKKLSSLAFQFLQIDWSPIETRDKKAKFSYKKDDVGCLVTLYVENSGSPKFAIDSKVLRDIMKMEPSQIGRIGALKNIVGSTFPLLAATDDCKGPVESFPTLTGQSLTNWFGPVLTNISYELEKLFEYKFAQKEGDVCVGLVMECVGELIEIFSLLCTMIKKNKGFQKKPILLSHLRGGCRFVEMFVKFVVPFFSLHFTSWKDDILEKIQGIQTCTRSLQAVSSWGKRENEPSLIKENPRLKKVLEVFIYKIKSMMKSKNVVDALFNANLKSRDIDGKEIKAAHSSDEEDDEDDDSDSSSDDSDSGEEGGDDNNDDNDDDDDDDDDDELV</sequence>
<dbReference type="Proteomes" id="UP001165065">
    <property type="component" value="Unassembled WGS sequence"/>
</dbReference>
<dbReference type="GO" id="GO:0005634">
    <property type="term" value="C:nucleus"/>
    <property type="evidence" value="ECO:0007669"/>
    <property type="project" value="UniProtKB-SubCell"/>
</dbReference>
<accession>A0A9W7GM17</accession>
<gene>
    <name evidence="7" type="ORF">TrCOL_g540</name>
</gene>
<feature type="compositionally biased region" description="Low complexity" evidence="6">
    <location>
        <begin position="1134"/>
        <end position="1149"/>
    </location>
</feature>
<evidence type="ECO:0008006" key="9">
    <source>
        <dbReference type="Google" id="ProtNLM"/>
    </source>
</evidence>
<evidence type="ECO:0000256" key="4">
    <source>
        <dbReference type="ARBA" id="ARBA00023242"/>
    </source>
</evidence>
<feature type="compositionally biased region" description="Acidic residues" evidence="6">
    <location>
        <begin position="1510"/>
        <end position="1553"/>
    </location>
</feature>
<feature type="region of interest" description="Disordered" evidence="6">
    <location>
        <begin position="1132"/>
        <end position="1151"/>
    </location>
</feature>
<dbReference type="GO" id="GO:1990918">
    <property type="term" value="P:double-strand break repair involved in meiotic recombination"/>
    <property type="evidence" value="ECO:0007669"/>
    <property type="project" value="TreeGrafter"/>
</dbReference>
<dbReference type="GO" id="GO:0070182">
    <property type="term" value="F:DNA polymerase binding"/>
    <property type="evidence" value="ECO:0007669"/>
    <property type="project" value="TreeGrafter"/>
</dbReference>
<keyword evidence="8" id="KW-1185">Reference proteome</keyword>
<dbReference type="GO" id="GO:0031573">
    <property type="term" value="P:mitotic intra-S DNA damage checkpoint signaling"/>
    <property type="evidence" value="ECO:0007669"/>
    <property type="project" value="TreeGrafter"/>
</dbReference>
<dbReference type="PANTHER" id="PTHR32086:SF0">
    <property type="entry name" value="FANCONI ANEMIA GROUP D2 PROTEIN"/>
    <property type="match status" value="1"/>
</dbReference>
<keyword evidence="2" id="KW-1017">Isopeptide bond</keyword>
<evidence type="ECO:0000313" key="7">
    <source>
        <dbReference type="EMBL" id="GMI47810.1"/>
    </source>
</evidence>
<feature type="compositionally biased region" description="Acidic residues" evidence="6">
    <location>
        <begin position="608"/>
        <end position="617"/>
    </location>
</feature>
<evidence type="ECO:0000256" key="5">
    <source>
        <dbReference type="ARBA" id="ARBA00093456"/>
    </source>
</evidence>
<comment type="similarity">
    <text evidence="5">Belongs to the Fanconi anemia protein FANCD2 family.</text>
</comment>
<evidence type="ECO:0000256" key="6">
    <source>
        <dbReference type="SAM" id="MobiDB-lite"/>
    </source>
</evidence>
<protein>
    <recommendedName>
        <fullName evidence="9">Fanconi anemia group D2 protein</fullName>
    </recommendedName>
</protein>
<dbReference type="GO" id="GO:0007129">
    <property type="term" value="P:homologous chromosome pairing at meiosis"/>
    <property type="evidence" value="ECO:0007669"/>
    <property type="project" value="TreeGrafter"/>
</dbReference>
<dbReference type="OrthoDB" id="27031at2759"/>
<dbReference type="PANTHER" id="PTHR32086">
    <property type="entry name" value="FANCONI ANEMIA GROUP D2 PROTEIN"/>
    <property type="match status" value="1"/>
</dbReference>
<dbReference type="GO" id="GO:0036297">
    <property type="term" value="P:interstrand cross-link repair"/>
    <property type="evidence" value="ECO:0007669"/>
    <property type="project" value="TreeGrafter"/>
</dbReference>
<dbReference type="InterPro" id="IPR029448">
    <property type="entry name" value="FANCD2"/>
</dbReference>
<name>A0A9W7GM17_9STRA</name>
<feature type="region of interest" description="Disordered" evidence="6">
    <location>
        <begin position="608"/>
        <end position="627"/>
    </location>
</feature>
<dbReference type="GO" id="GO:0000793">
    <property type="term" value="C:condensed chromosome"/>
    <property type="evidence" value="ECO:0007669"/>
    <property type="project" value="TreeGrafter"/>
</dbReference>